<dbReference type="InterPro" id="IPR001343">
    <property type="entry name" value="Hemolysn_Ca-bd"/>
</dbReference>
<evidence type="ECO:0000256" key="3">
    <source>
        <dbReference type="SAM" id="MobiDB-lite"/>
    </source>
</evidence>
<accession>A0ABQ4NHK2</accession>
<sequence>MPAVTTPSIVFAQQQANTTADPAANHRTIVLSDGSFVTVYRAPNGDIRLQAFSDVVTTVDVEALLATGSATGDFDVLAIDGQEIVLAYQTVGGDVVVASFGVSGGTVAATTTLAGTFTSAGTLTDPVLSGTRLADIALHVVDETGGVRTLQEHRAVTGGAFSQTTSTAIDADAATTLDSAILAGGNRVVVIDSNGTGTSAVDALTFILLAPDGSELARGTSTSPTSGAVSDGRVTALSDGAFAVAYTSDTGLEADVFFQIFEADGTARTPAPVEIFGTGGDQHNEPEIIALDDGGFVALFDRENSGNKLLVQRFDSTGAKVGSDVKVAEGAGVSSPSATLLPNGLLILSFLDGTTLQTVGLGVGPLNLQLTDANDDVLATRDDDSIDGGDGDDTIAGGRGDDTLTGGLGADSLLGGGEDDVLNGNRGIDTVNGGGGDDTIIVENGNFIDDVDGGTGTDLLDMSGYTFNFVTVDLAAETYTVGGGAGVQSVRNIENVTGSDLSSDSLTGNTGDNEIRGLGGDDTLNGLDGADTLIGGKGNDQVFGGLGADLIVWNNGDGSDLFNGGAGTDTVQVNFNTDLVNTDLQNADVASFEVGQNGLLFARTELNGQTSAGLFTLDIREVETTKVVFGGGDDTAQLVGDVAAQAGLDLDGGSGIDTLDLQRVSSAVTATLDGGTIGSLTYRRFENVIGTEFADNLQGNSGVNVIEGGKGNDTLNGGGGRDTLRGGDGEDLIRNGGTGTGLFDGGAGDDTLIGNDRNQAFVGGAGADVIEGRGGNQDRIDYSGSDAAVNVRLNGAAATVSGGHADGDTITGVEHITGSNFDDVLESRNNKVTIEGLDGDDVIKGAFNSDRLVGGRGDDTLIGEGQTDTAVYSGNRSDYVIGRTAAGQVAVGDLRTTDAAEGVDVLDSIERLQFADGTVSLSAVIDDAIILGTSGSETIAAPAGATQVFGFGGSDRIVASAVGQSFDGGLGFDTVSLAEATEGATVRLTNQSLNTGFAAGSTFESVEALIGSAFSDDLRGDGGVNNIAGGAGDDTLSGGDDRDRLSGGADNDRVLGGDGDDTLSGDAGLDRLEGGEGNDGINGGANNDTLIGGLGDDTLFGGTGSDTALYVGLSSGVLVSLESGFASGGGGNDVLGSIENVFGSAHADRIFGSNAKGERLDGSLGADELHGLDGRDTLLGGADNDSLFGGDDVDVLLGQGGDDRIEGGGGRDFMTGGAGADNFVFRSIDDTGVGRFRRDEVRDFDGTEGDKINLFLIDADETLAGNQRFTHAGTEFTGMAGEIILNDFVLSGVDVTIASLDVDGDEVADGQIYIVGAGVTVDDFVL</sequence>
<evidence type="ECO:0008006" key="6">
    <source>
        <dbReference type="Google" id="ProtNLM"/>
    </source>
</evidence>
<dbReference type="SUPFAM" id="SSF51120">
    <property type="entry name" value="beta-Roll"/>
    <property type="match status" value="6"/>
</dbReference>
<protein>
    <recommendedName>
        <fullName evidence="6">Ca2+-binding protein, RTX toxin-related</fullName>
    </recommendedName>
</protein>
<dbReference type="Pfam" id="PF00353">
    <property type="entry name" value="HemolysinCabind"/>
    <property type="match status" value="10"/>
</dbReference>
<dbReference type="Proteomes" id="UP000786693">
    <property type="component" value="Unassembled WGS sequence"/>
</dbReference>
<dbReference type="EMBL" id="BPFH01000001">
    <property type="protein sequence ID" value="GIT93895.1"/>
    <property type="molecule type" value="Genomic_DNA"/>
</dbReference>
<gene>
    <name evidence="4" type="ORF">JANAI62_05180</name>
</gene>
<feature type="region of interest" description="Disordered" evidence="3">
    <location>
        <begin position="1025"/>
        <end position="1083"/>
    </location>
</feature>
<dbReference type="InterPro" id="IPR018511">
    <property type="entry name" value="Hemolysin-typ_Ca-bd_CS"/>
</dbReference>
<name>A0ABQ4NHK2_9RHOB</name>
<evidence type="ECO:0000256" key="1">
    <source>
        <dbReference type="ARBA" id="ARBA00004613"/>
    </source>
</evidence>
<dbReference type="PANTHER" id="PTHR38340">
    <property type="entry name" value="S-LAYER PROTEIN"/>
    <property type="match status" value="1"/>
</dbReference>
<evidence type="ECO:0000313" key="5">
    <source>
        <dbReference type="Proteomes" id="UP000786693"/>
    </source>
</evidence>
<evidence type="ECO:0000313" key="4">
    <source>
        <dbReference type="EMBL" id="GIT93895.1"/>
    </source>
</evidence>
<comment type="subcellular location">
    <subcellularLocation>
        <location evidence="1">Secreted</location>
    </subcellularLocation>
</comment>
<dbReference type="PRINTS" id="PR00313">
    <property type="entry name" value="CABNDNGRPT"/>
</dbReference>
<feature type="compositionally biased region" description="Basic and acidic residues" evidence="3">
    <location>
        <begin position="1039"/>
        <end position="1055"/>
    </location>
</feature>
<dbReference type="InterPro" id="IPR050557">
    <property type="entry name" value="RTX_toxin/Mannuronan_C5-epim"/>
</dbReference>
<feature type="region of interest" description="Disordered" evidence="3">
    <location>
        <begin position="379"/>
        <end position="403"/>
    </location>
</feature>
<dbReference type="RefSeq" id="WP_220747395.1">
    <property type="nucleotide sequence ID" value="NZ_BPFH01000001.1"/>
</dbReference>
<feature type="compositionally biased region" description="Gly residues" evidence="3">
    <location>
        <begin position="709"/>
        <end position="721"/>
    </location>
</feature>
<organism evidence="4 5">
    <name type="scientific">Jannaschia pagri</name>
    <dbReference type="NCBI Taxonomy" id="2829797"/>
    <lineage>
        <taxon>Bacteria</taxon>
        <taxon>Pseudomonadati</taxon>
        <taxon>Pseudomonadota</taxon>
        <taxon>Alphaproteobacteria</taxon>
        <taxon>Rhodobacterales</taxon>
        <taxon>Roseobacteraceae</taxon>
        <taxon>Jannaschia</taxon>
    </lineage>
</organism>
<keyword evidence="2" id="KW-0964">Secreted</keyword>
<feature type="compositionally biased region" description="Acidic residues" evidence="3">
    <location>
        <begin position="384"/>
        <end position="393"/>
    </location>
</feature>
<dbReference type="PANTHER" id="PTHR38340:SF1">
    <property type="entry name" value="S-LAYER PROTEIN"/>
    <property type="match status" value="1"/>
</dbReference>
<dbReference type="Gene3D" id="2.150.10.10">
    <property type="entry name" value="Serralysin-like metalloprotease, C-terminal"/>
    <property type="match status" value="6"/>
</dbReference>
<dbReference type="PROSITE" id="PS00330">
    <property type="entry name" value="HEMOLYSIN_CALCIUM"/>
    <property type="match status" value="8"/>
</dbReference>
<proteinExistence type="predicted"/>
<dbReference type="InterPro" id="IPR011049">
    <property type="entry name" value="Serralysin-like_metalloprot_C"/>
</dbReference>
<feature type="region of interest" description="Disordered" evidence="3">
    <location>
        <begin position="709"/>
        <end position="729"/>
    </location>
</feature>
<evidence type="ECO:0000256" key="2">
    <source>
        <dbReference type="ARBA" id="ARBA00022525"/>
    </source>
</evidence>
<keyword evidence="5" id="KW-1185">Reference proteome</keyword>
<reference evidence="4 5" key="1">
    <citation type="submission" date="2021-05" db="EMBL/GenBank/DDBJ databases">
        <title>Bacteria Genome sequencing.</title>
        <authorList>
            <person name="Takabe Y."/>
            <person name="Nakajima Y."/>
            <person name="Suzuki S."/>
            <person name="Shiozaki T."/>
        </authorList>
    </citation>
    <scope>NUCLEOTIDE SEQUENCE [LARGE SCALE GENOMIC DNA]</scope>
    <source>
        <strain evidence="4 5">AI_62</strain>
    </source>
</reference>
<comment type="caution">
    <text evidence="4">The sequence shown here is derived from an EMBL/GenBank/DDBJ whole genome shotgun (WGS) entry which is preliminary data.</text>
</comment>